<dbReference type="OrthoDB" id="8655664at2759"/>
<dbReference type="InterPro" id="IPR007110">
    <property type="entry name" value="Ig-like_dom"/>
</dbReference>
<organism evidence="3 4">
    <name type="scientific">Falco tinnunculus</name>
    <name type="common">Common kestrel</name>
    <dbReference type="NCBI Taxonomy" id="100819"/>
    <lineage>
        <taxon>Eukaryota</taxon>
        <taxon>Metazoa</taxon>
        <taxon>Chordata</taxon>
        <taxon>Craniata</taxon>
        <taxon>Vertebrata</taxon>
        <taxon>Euteleostomi</taxon>
        <taxon>Archelosauria</taxon>
        <taxon>Archosauria</taxon>
        <taxon>Dinosauria</taxon>
        <taxon>Saurischia</taxon>
        <taxon>Theropoda</taxon>
        <taxon>Coelurosauria</taxon>
        <taxon>Aves</taxon>
        <taxon>Neognathae</taxon>
        <taxon>Neoaves</taxon>
        <taxon>Telluraves</taxon>
        <taxon>Australaves</taxon>
        <taxon>Falconiformes</taxon>
        <taxon>Falconidae</taxon>
        <taxon>Falco</taxon>
    </lineage>
</organism>
<dbReference type="InterPro" id="IPR042864">
    <property type="entry name" value="TMEM25"/>
</dbReference>
<dbReference type="Gene3D" id="2.60.40.10">
    <property type="entry name" value="Immunoglobulins"/>
    <property type="match status" value="2"/>
</dbReference>
<dbReference type="SUPFAM" id="SSF48726">
    <property type="entry name" value="Immunoglobulin"/>
    <property type="match status" value="1"/>
</dbReference>
<dbReference type="GO" id="GO:0090394">
    <property type="term" value="P:negative regulation of excitatory postsynaptic potential"/>
    <property type="evidence" value="ECO:0007669"/>
    <property type="project" value="TreeGrafter"/>
</dbReference>
<evidence type="ECO:0000259" key="2">
    <source>
        <dbReference type="PROSITE" id="PS50835"/>
    </source>
</evidence>
<name>A0A8C4UA51_FALTI</name>
<protein>
    <submittedName>
        <fullName evidence="3">Transmembrane protein 25</fullName>
    </submittedName>
</protein>
<reference evidence="3" key="1">
    <citation type="submission" date="2025-08" db="UniProtKB">
        <authorList>
            <consortium name="Ensembl"/>
        </authorList>
    </citation>
    <scope>IDENTIFICATION</scope>
</reference>
<keyword evidence="4" id="KW-1185">Reference proteome</keyword>
<reference evidence="3" key="2">
    <citation type="submission" date="2025-09" db="UniProtKB">
        <authorList>
            <consortium name="Ensembl"/>
        </authorList>
    </citation>
    <scope>IDENTIFICATION</scope>
</reference>
<dbReference type="PROSITE" id="PS50835">
    <property type="entry name" value="IG_LIKE"/>
    <property type="match status" value="1"/>
</dbReference>
<dbReference type="InterPro" id="IPR036179">
    <property type="entry name" value="Ig-like_dom_sf"/>
</dbReference>
<dbReference type="PANTHER" id="PTHR47224:SF1">
    <property type="entry name" value="TRANSMEMBRANE PROTEIN 25"/>
    <property type="match status" value="1"/>
</dbReference>
<evidence type="ECO:0000256" key="1">
    <source>
        <dbReference type="SAM" id="MobiDB-lite"/>
    </source>
</evidence>
<dbReference type="Ensembl" id="ENSFTIT00000009145.1">
    <property type="protein sequence ID" value="ENSFTIP00000008756.1"/>
    <property type="gene ID" value="ENSFTIG00000005800.1"/>
</dbReference>
<feature type="domain" description="Ig-like" evidence="2">
    <location>
        <begin position="55"/>
        <end position="139"/>
    </location>
</feature>
<accession>A0A8C4UA51</accession>
<dbReference type="InterPro" id="IPR013783">
    <property type="entry name" value="Ig-like_fold"/>
</dbReference>
<evidence type="ECO:0000313" key="4">
    <source>
        <dbReference type="Proteomes" id="UP000694562"/>
    </source>
</evidence>
<feature type="region of interest" description="Disordered" evidence="1">
    <location>
        <begin position="285"/>
        <end position="306"/>
    </location>
</feature>
<dbReference type="PANTHER" id="PTHR47224">
    <property type="entry name" value="TRANSMEMBRANE PROTEIN 25"/>
    <property type="match status" value="1"/>
</dbReference>
<feature type="compositionally biased region" description="Polar residues" evidence="1">
    <location>
        <begin position="290"/>
        <end position="299"/>
    </location>
</feature>
<dbReference type="Proteomes" id="UP000694562">
    <property type="component" value="Unplaced"/>
</dbReference>
<proteinExistence type="predicted"/>
<sequence length="375" mass="39701">MGEAMCGSGGPVQEARLRCWTSHSASSRETGRTKAPCSVSAPNKLPRVPGTWLGPTIDGRPLAVCTLREEESRVFTCRTPRPVPGTALVWYLNGQKHEANCSATGAASTLTLTARRADRELSCSLTDPVSGKTYNSSVLLDVQYKPEILRADAHYQVDGTGILLVLFALVQANPPASVTWVDQDGHVMANTSEFLLLGAIHYPGLSNHSLRIHLSSAAGNFSLSAANSVGVATASLLPPGLLDARVKLPLLGVVVGAALALGTLLSLGSCAAYLACCRPKPVPGKGQAGGSSPLSQCSHSSEHVQPWGTRLPRQTQSLPPNLHLVDLMQEARGNTPRCQCRGEGEHGVMDPGFVQLPTSGRVYKMPSMSSEEIWL</sequence>
<evidence type="ECO:0000313" key="3">
    <source>
        <dbReference type="Ensembl" id="ENSFTIP00000008756.1"/>
    </source>
</evidence>
<dbReference type="AlphaFoldDB" id="A0A8C4UA51"/>